<evidence type="ECO:0000313" key="1">
    <source>
        <dbReference type="EMBL" id="WFD08744.1"/>
    </source>
</evidence>
<protein>
    <submittedName>
        <fullName evidence="1">Uncharacterized protein</fullName>
    </submittedName>
</protein>
<reference evidence="1 2" key="1">
    <citation type="submission" date="2023-03" db="EMBL/GenBank/DDBJ databases">
        <title>Complete genome sequence of Tepidibacter sp. SWIR-1, isolated from a deep-sea hydrothermal vent.</title>
        <authorList>
            <person name="Li X."/>
        </authorList>
    </citation>
    <scope>NUCLEOTIDE SEQUENCE [LARGE SCALE GENOMIC DNA]</scope>
    <source>
        <strain evidence="1 2">SWIR-1</strain>
    </source>
</reference>
<proteinExistence type="predicted"/>
<keyword evidence="2" id="KW-1185">Reference proteome</keyword>
<sequence>MVKHIQFLINYEKYSHLADQSQTIKSIKVLFKISKEKGNFDNFEEILNTIDSTTDEKLAEIKRDL</sequence>
<dbReference type="Proteomes" id="UP001222800">
    <property type="component" value="Chromosome"/>
</dbReference>
<name>A0ABY8EAA9_9FIRM</name>
<organism evidence="1 2">
    <name type="scientific">Tepidibacter hydrothermalis</name>
    <dbReference type="NCBI Taxonomy" id="3036126"/>
    <lineage>
        <taxon>Bacteria</taxon>
        <taxon>Bacillati</taxon>
        <taxon>Bacillota</taxon>
        <taxon>Clostridia</taxon>
        <taxon>Peptostreptococcales</taxon>
        <taxon>Peptostreptococcaceae</taxon>
        <taxon>Tepidibacter</taxon>
    </lineage>
</organism>
<dbReference type="RefSeq" id="WP_277730654.1">
    <property type="nucleotide sequence ID" value="NZ_CP120733.1"/>
</dbReference>
<evidence type="ECO:0000313" key="2">
    <source>
        <dbReference type="Proteomes" id="UP001222800"/>
    </source>
</evidence>
<accession>A0ABY8EAA9</accession>
<gene>
    <name evidence="1" type="ORF">P4S50_10075</name>
</gene>
<dbReference type="EMBL" id="CP120733">
    <property type="protein sequence ID" value="WFD08744.1"/>
    <property type="molecule type" value="Genomic_DNA"/>
</dbReference>